<sequence length="152" mass="16750">MPVEPPVYLTADKALEHLAKQRRPPWQVMIVGGSMEGLHISRQTRMALQRILDLMPDVPSLTLHTTKGTLQVSRDFPSGHLNPVDSLIAGIFERDGEITAIGFPRHTASRDDPHWSPSGKRRAEIGAAQAAGEIIPEQAVEQHNAADEEDHD</sequence>
<gene>
    <name evidence="2" type="ORF">SAMN05428963_1302</name>
</gene>
<evidence type="ECO:0000313" key="2">
    <source>
        <dbReference type="EMBL" id="SKA39258.1"/>
    </source>
</evidence>
<dbReference type="STRING" id="1365950.SAMN05428963_1302"/>
<feature type="region of interest" description="Disordered" evidence="1">
    <location>
        <begin position="104"/>
        <end position="126"/>
    </location>
</feature>
<proteinExistence type="predicted"/>
<dbReference type="RefSeq" id="WP_078710515.1">
    <property type="nucleotide sequence ID" value="NZ_FUXL01000030.1"/>
</dbReference>
<evidence type="ECO:0000313" key="3">
    <source>
        <dbReference type="Proteomes" id="UP000190135"/>
    </source>
</evidence>
<accession>A0A1T4TG20</accession>
<dbReference type="OrthoDB" id="7509577at2"/>
<protein>
    <submittedName>
        <fullName evidence="2">Uncharacterized protein</fullName>
    </submittedName>
</protein>
<name>A0A1T4TG20_9HYPH</name>
<dbReference type="Proteomes" id="UP000190135">
    <property type="component" value="Unassembled WGS sequence"/>
</dbReference>
<dbReference type="EMBL" id="FUXL01000030">
    <property type="protein sequence ID" value="SKA39258.1"/>
    <property type="molecule type" value="Genomic_DNA"/>
</dbReference>
<dbReference type="AlphaFoldDB" id="A0A1T4TG20"/>
<evidence type="ECO:0000256" key="1">
    <source>
        <dbReference type="SAM" id="MobiDB-lite"/>
    </source>
</evidence>
<reference evidence="2 3" key="1">
    <citation type="submission" date="2017-02" db="EMBL/GenBank/DDBJ databases">
        <authorList>
            <person name="Peterson S.W."/>
        </authorList>
    </citation>
    <scope>NUCLEOTIDE SEQUENCE [LARGE SCALE GENOMIC DNA]</scope>
    <source>
        <strain evidence="2 3">USBA 369</strain>
    </source>
</reference>
<keyword evidence="3" id="KW-1185">Reference proteome</keyword>
<organism evidence="2 3">
    <name type="scientific">Consotaella salsifontis</name>
    <dbReference type="NCBI Taxonomy" id="1365950"/>
    <lineage>
        <taxon>Bacteria</taxon>
        <taxon>Pseudomonadati</taxon>
        <taxon>Pseudomonadota</taxon>
        <taxon>Alphaproteobacteria</taxon>
        <taxon>Hyphomicrobiales</taxon>
        <taxon>Aurantimonadaceae</taxon>
        <taxon>Consotaella</taxon>
    </lineage>
</organism>